<dbReference type="InterPro" id="IPR001647">
    <property type="entry name" value="HTH_TetR"/>
</dbReference>
<dbReference type="PANTHER" id="PTHR30055">
    <property type="entry name" value="HTH-TYPE TRANSCRIPTIONAL REGULATOR RUTR"/>
    <property type="match status" value="1"/>
</dbReference>
<reference evidence="6 7" key="1">
    <citation type="submission" date="2020-08" db="EMBL/GenBank/DDBJ databases">
        <title>Genomic Encyclopedia of Type Strains, Phase IV (KMG-IV): sequencing the most valuable type-strain genomes for metagenomic binning, comparative biology and taxonomic classification.</title>
        <authorList>
            <person name="Goeker M."/>
        </authorList>
    </citation>
    <scope>NUCLEOTIDE SEQUENCE [LARGE SCALE GENOMIC DNA]</scope>
    <source>
        <strain evidence="6 7">DSM 102134</strain>
    </source>
</reference>
<dbReference type="RefSeq" id="WP_077549125.1">
    <property type="nucleotide sequence ID" value="NZ_JACHEJ010000003.1"/>
</dbReference>
<dbReference type="Pfam" id="PF17928">
    <property type="entry name" value="TetR_C_22"/>
    <property type="match status" value="1"/>
</dbReference>
<keyword evidence="7" id="KW-1185">Reference proteome</keyword>
<organism evidence="6 7">
    <name type="scientific">Pseudorhizobium flavum</name>
    <dbReference type="NCBI Taxonomy" id="1335061"/>
    <lineage>
        <taxon>Bacteria</taxon>
        <taxon>Pseudomonadati</taxon>
        <taxon>Pseudomonadota</taxon>
        <taxon>Alphaproteobacteria</taxon>
        <taxon>Hyphomicrobiales</taxon>
        <taxon>Rhizobiaceae</taxon>
        <taxon>Rhizobium/Agrobacterium group</taxon>
        <taxon>Pseudorhizobium</taxon>
    </lineage>
</organism>
<evidence type="ECO:0000256" key="3">
    <source>
        <dbReference type="ARBA" id="ARBA00023163"/>
    </source>
</evidence>
<keyword evidence="3" id="KW-0804">Transcription</keyword>
<accession>A0A7W9YXR9</accession>
<evidence type="ECO:0000256" key="4">
    <source>
        <dbReference type="PROSITE-ProRule" id="PRU00335"/>
    </source>
</evidence>
<keyword evidence="1" id="KW-0805">Transcription regulation</keyword>
<evidence type="ECO:0000256" key="1">
    <source>
        <dbReference type="ARBA" id="ARBA00023015"/>
    </source>
</evidence>
<keyword evidence="2 4" id="KW-0238">DNA-binding</keyword>
<evidence type="ECO:0000313" key="7">
    <source>
        <dbReference type="Proteomes" id="UP000535501"/>
    </source>
</evidence>
<dbReference type="InterPro" id="IPR050109">
    <property type="entry name" value="HTH-type_TetR-like_transc_reg"/>
</dbReference>
<dbReference type="EMBL" id="JACHEJ010000003">
    <property type="protein sequence ID" value="MBB6179954.1"/>
    <property type="molecule type" value="Genomic_DNA"/>
</dbReference>
<proteinExistence type="predicted"/>
<dbReference type="SUPFAM" id="SSF46689">
    <property type="entry name" value="Homeodomain-like"/>
    <property type="match status" value="1"/>
</dbReference>
<feature type="domain" description="HTH tetR-type" evidence="5">
    <location>
        <begin position="23"/>
        <end position="83"/>
    </location>
</feature>
<protein>
    <submittedName>
        <fullName evidence="6">AcrR family transcriptional regulator</fullName>
    </submittedName>
</protein>
<name>A0A7W9YXR9_9HYPH</name>
<dbReference type="PRINTS" id="PR00455">
    <property type="entry name" value="HTHTETR"/>
</dbReference>
<dbReference type="Proteomes" id="UP000535501">
    <property type="component" value="Unassembled WGS sequence"/>
</dbReference>
<gene>
    <name evidence="6" type="ORF">HNQ75_001922</name>
</gene>
<dbReference type="GO" id="GO:0000976">
    <property type="term" value="F:transcription cis-regulatory region binding"/>
    <property type="evidence" value="ECO:0007669"/>
    <property type="project" value="TreeGrafter"/>
</dbReference>
<dbReference type="InterPro" id="IPR009057">
    <property type="entry name" value="Homeodomain-like_sf"/>
</dbReference>
<dbReference type="PANTHER" id="PTHR30055:SF234">
    <property type="entry name" value="HTH-TYPE TRANSCRIPTIONAL REGULATOR BETI"/>
    <property type="match status" value="1"/>
</dbReference>
<comment type="caution">
    <text evidence="6">The sequence shown here is derived from an EMBL/GenBank/DDBJ whole genome shotgun (WGS) entry which is preliminary data.</text>
</comment>
<dbReference type="AlphaFoldDB" id="A0A7W9YXR9"/>
<dbReference type="Gene3D" id="1.10.357.10">
    <property type="entry name" value="Tetracycline Repressor, domain 2"/>
    <property type="match status" value="1"/>
</dbReference>
<feature type="DNA-binding region" description="H-T-H motif" evidence="4">
    <location>
        <begin position="46"/>
        <end position="65"/>
    </location>
</feature>
<dbReference type="Pfam" id="PF00440">
    <property type="entry name" value="TetR_N"/>
    <property type="match status" value="1"/>
</dbReference>
<sequence>MSDTMDCVTQGLLRRIPKQERSRERIDEILKVSMDLIGSKGIDAVTMKEIASLAGGPIASIYQYFPNKSAIVATLYMRYVDGVGMFIRDGVSRVATVDDVFRAIDCIIDRYYENIRRTPALQDLLNATQADKELALLDLQESRNHARLFSDATSRFVAADRRDEFERMVFLMFHMAEAAVRLALLAGEHESGLIIEDFKSACAVQMQRFLPGSEADA</sequence>
<evidence type="ECO:0000256" key="2">
    <source>
        <dbReference type="ARBA" id="ARBA00023125"/>
    </source>
</evidence>
<evidence type="ECO:0000259" key="5">
    <source>
        <dbReference type="PROSITE" id="PS50977"/>
    </source>
</evidence>
<evidence type="ECO:0000313" key="6">
    <source>
        <dbReference type="EMBL" id="MBB6179954.1"/>
    </source>
</evidence>
<dbReference type="GO" id="GO:0003700">
    <property type="term" value="F:DNA-binding transcription factor activity"/>
    <property type="evidence" value="ECO:0007669"/>
    <property type="project" value="TreeGrafter"/>
</dbReference>
<dbReference type="InterPro" id="IPR041674">
    <property type="entry name" value="TetR_C_22"/>
</dbReference>
<dbReference type="PROSITE" id="PS50977">
    <property type="entry name" value="HTH_TETR_2"/>
    <property type="match status" value="1"/>
</dbReference>